<dbReference type="GO" id="GO:0032451">
    <property type="term" value="F:demethylase activity"/>
    <property type="evidence" value="ECO:0007669"/>
    <property type="project" value="UniProtKB-ARBA"/>
</dbReference>
<dbReference type="GO" id="GO:0140097">
    <property type="term" value="F:catalytic activity, acting on DNA"/>
    <property type="evidence" value="ECO:0007669"/>
    <property type="project" value="UniProtKB-ARBA"/>
</dbReference>
<keyword evidence="4" id="KW-0460">Magnesium</keyword>
<evidence type="ECO:0000256" key="3">
    <source>
        <dbReference type="ARBA" id="ARBA00022763"/>
    </source>
</evidence>
<dbReference type="FunFam" id="2.60.120.590:FF:000004">
    <property type="entry name" value="DNA oxidative demethylase ALKBH2"/>
    <property type="match status" value="1"/>
</dbReference>
<dbReference type="GO" id="GO:0051213">
    <property type="term" value="F:dioxygenase activity"/>
    <property type="evidence" value="ECO:0007669"/>
    <property type="project" value="UniProtKB-KW"/>
</dbReference>
<keyword evidence="8" id="KW-0234">DNA repair</keyword>
<proteinExistence type="predicted"/>
<dbReference type="RefSeq" id="WP_062660952.1">
    <property type="nucleotide sequence ID" value="NZ_FIZX01000001.1"/>
</dbReference>
<comment type="cofactor">
    <cofactor evidence="1">
        <name>Fe(2+)</name>
        <dbReference type="ChEBI" id="CHEBI:29033"/>
    </cofactor>
</comment>
<dbReference type="OrthoDB" id="190276at2"/>
<dbReference type="InterPro" id="IPR032854">
    <property type="entry name" value="ALKBH3"/>
</dbReference>
<dbReference type="PROSITE" id="PS51471">
    <property type="entry name" value="FE2OG_OXY"/>
    <property type="match status" value="1"/>
</dbReference>
<dbReference type="Gene3D" id="2.60.120.590">
    <property type="entry name" value="Alpha-ketoglutarate-dependent dioxygenase AlkB-like"/>
    <property type="match status" value="1"/>
</dbReference>
<evidence type="ECO:0000256" key="5">
    <source>
        <dbReference type="ARBA" id="ARBA00022964"/>
    </source>
</evidence>
<name>A0A128EV73_9GAMM</name>
<keyword evidence="7" id="KW-0408">Iron</keyword>
<dbReference type="STRING" id="1796497.GCE9029_00591"/>
<dbReference type="EMBL" id="FIZX01000001">
    <property type="protein sequence ID" value="CZF78065.1"/>
    <property type="molecule type" value="Genomic_DNA"/>
</dbReference>
<evidence type="ECO:0000259" key="9">
    <source>
        <dbReference type="PROSITE" id="PS51471"/>
    </source>
</evidence>
<dbReference type="SUPFAM" id="SSF51197">
    <property type="entry name" value="Clavaminate synthase-like"/>
    <property type="match status" value="1"/>
</dbReference>
<dbReference type="GO" id="GO:0016705">
    <property type="term" value="F:oxidoreductase activity, acting on paired donors, with incorporation or reduction of molecular oxygen"/>
    <property type="evidence" value="ECO:0007669"/>
    <property type="project" value="UniProtKB-ARBA"/>
</dbReference>
<feature type="domain" description="Fe2OG dioxygenase" evidence="9">
    <location>
        <begin position="100"/>
        <end position="197"/>
    </location>
</feature>
<dbReference type="InterPro" id="IPR037151">
    <property type="entry name" value="AlkB-like_sf"/>
</dbReference>
<organism evidence="10 11">
    <name type="scientific">Grimontia celer</name>
    <dbReference type="NCBI Taxonomy" id="1796497"/>
    <lineage>
        <taxon>Bacteria</taxon>
        <taxon>Pseudomonadati</taxon>
        <taxon>Pseudomonadota</taxon>
        <taxon>Gammaproteobacteria</taxon>
        <taxon>Vibrionales</taxon>
        <taxon>Vibrionaceae</taxon>
        <taxon>Grimontia</taxon>
    </lineage>
</organism>
<dbReference type="PANTHER" id="PTHR31212:SF4">
    <property type="entry name" value="ALPHA-KETOGLUTARATE-DEPENDENT DIOXYGENASE ALKB HOMOLOG 3"/>
    <property type="match status" value="1"/>
</dbReference>
<dbReference type="Pfam" id="PF13532">
    <property type="entry name" value="2OG-FeII_Oxy_2"/>
    <property type="match status" value="1"/>
</dbReference>
<accession>A0A128EV73</accession>
<gene>
    <name evidence="10" type="ORF">GCE9029_00591</name>
</gene>
<reference evidence="11" key="1">
    <citation type="submission" date="2016-02" db="EMBL/GenBank/DDBJ databases">
        <authorList>
            <person name="Rodrigo-Torres Lidia"/>
            <person name="Arahal R.David."/>
        </authorList>
    </citation>
    <scope>NUCLEOTIDE SEQUENCE [LARGE SCALE GENOMIC DNA]</scope>
    <source>
        <strain evidence="11">CECT 9029</strain>
    </source>
</reference>
<dbReference type="Proteomes" id="UP000071641">
    <property type="component" value="Unassembled WGS sequence"/>
</dbReference>
<keyword evidence="2" id="KW-0479">Metal-binding</keyword>
<evidence type="ECO:0000256" key="8">
    <source>
        <dbReference type="ARBA" id="ARBA00023204"/>
    </source>
</evidence>
<evidence type="ECO:0000256" key="6">
    <source>
        <dbReference type="ARBA" id="ARBA00023002"/>
    </source>
</evidence>
<protein>
    <recommendedName>
        <fullName evidence="9">Fe2OG dioxygenase domain-containing protein</fullName>
    </recommendedName>
</protein>
<evidence type="ECO:0000256" key="1">
    <source>
        <dbReference type="ARBA" id="ARBA00001954"/>
    </source>
</evidence>
<evidence type="ECO:0000313" key="10">
    <source>
        <dbReference type="EMBL" id="CZF78065.1"/>
    </source>
</evidence>
<evidence type="ECO:0000256" key="7">
    <source>
        <dbReference type="ARBA" id="ARBA00023004"/>
    </source>
</evidence>
<dbReference type="GO" id="GO:0046872">
    <property type="term" value="F:metal ion binding"/>
    <property type="evidence" value="ECO:0007669"/>
    <property type="project" value="UniProtKB-KW"/>
</dbReference>
<dbReference type="GO" id="GO:0006307">
    <property type="term" value="P:DNA alkylation repair"/>
    <property type="evidence" value="ECO:0007669"/>
    <property type="project" value="InterPro"/>
</dbReference>
<sequence length="202" mass="23166">MFQGDLFQQTGWIDIPDGKLFWEPEFIPNNIASDIFHHLSQSLPWDQLPIKMFGREVLQPRMQAWFGDAYSYSGLHLKAARMPESLLSLKSQCEQTSGVTYNSVLANLYRDGQDYMGWHQDNEIELGPEPSIASLSFGETRRFVLRHLQTGEKREFELGSGSLLIMAGKTQTYWQHAVPKTAKLRGPRINLTFRNINFLAKS</sequence>
<keyword evidence="11" id="KW-1185">Reference proteome</keyword>
<keyword evidence="5" id="KW-0223">Dioxygenase</keyword>
<dbReference type="InterPro" id="IPR027450">
    <property type="entry name" value="AlkB-like"/>
</dbReference>
<evidence type="ECO:0000313" key="11">
    <source>
        <dbReference type="Proteomes" id="UP000071641"/>
    </source>
</evidence>
<keyword evidence="6" id="KW-0560">Oxidoreductase</keyword>
<evidence type="ECO:0000256" key="4">
    <source>
        <dbReference type="ARBA" id="ARBA00022842"/>
    </source>
</evidence>
<dbReference type="InterPro" id="IPR005123">
    <property type="entry name" value="Oxoglu/Fe-dep_dioxygenase_dom"/>
</dbReference>
<dbReference type="GO" id="GO:0016787">
    <property type="term" value="F:hydrolase activity"/>
    <property type="evidence" value="ECO:0007669"/>
    <property type="project" value="UniProtKB-ARBA"/>
</dbReference>
<evidence type="ECO:0000256" key="2">
    <source>
        <dbReference type="ARBA" id="ARBA00022723"/>
    </source>
</evidence>
<dbReference type="PANTHER" id="PTHR31212">
    <property type="entry name" value="ALPHA-KETOGLUTARATE-DEPENDENT DIOXYGENASE ALKB HOMOLOG 3"/>
    <property type="match status" value="1"/>
</dbReference>
<dbReference type="AlphaFoldDB" id="A0A128EV73"/>
<keyword evidence="3" id="KW-0227">DNA damage</keyword>